<dbReference type="NCBIfam" id="TIGR02937">
    <property type="entry name" value="sigma70-ECF"/>
    <property type="match status" value="1"/>
</dbReference>
<evidence type="ECO:0000256" key="2">
    <source>
        <dbReference type="ARBA" id="ARBA00023082"/>
    </source>
</evidence>
<name>A0ABT5FAM3_9GAMM</name>
<dbReference type="EMBL" id="JAQOMS010000002">
    <property type="protein sequence ID" value="MDC2887677.1"/>
    <property type="molecule type" value="Genomic_DNA"/>
</dbReference>
<keyword evidence="2" id="KW-0731">Sigma factor</keyword>
<dbReference type="Pfam" id="PF04542">
    <property type="entry name" value="Sigma70_r2"/>
    <property type="match status" value="1"/>
</dbReference>
<reference evidence="5 6" key="1">
    <citation type="submission" date="2023-01" db="EMBL/GenBank/DDBJ databases">
        <title>Psychrosphaera sp. nov., isolated from marine algae.</title>
        <authorList>
            <person name="Bayburt H."/>
            <person name="Choi B.J."/>
            <person name="Kim J.M."/>
            <person name="Choi D.G."/>
            <person name="Jeon C.O."/>
        </authorList>
    </citation>
    <scope>NUCLEOTIDE SEQUENCE [LARGE SCALE GENOMIC DNA]</scope>
    <source>
        <strain evidence="5 6">G1-22</strain>
    </source>
</reference>
<comment type="caution">
    <text evidence="5">The sequence shown here is derived from an EMBL/GenBank/DDBJ whole genome shotgun (WGS) entry which is preliminary data.</text>
</comment>
<dbReference type="InterPro" id="IPR007627">
    <property type="entry name" value="RNA_pol_sigma70_r2"/>
</dbReference>
<evidence type="ECO:0000313" key="5">
    <source>
        <dbReference type="EMBL" id="MDC2887677.1"/>
    </source>
</evidence>
<evidence type="ECO:0000259" key="4">
    <source>
        <dbReference type="Pfam" id="PF04542"/>
    </source>
</evidence>
<evidence type="ECO:0000256" key="3">
    <source>
        <dbReference type="ARBA" id="ARBA00023163"/>
    </source>
</evidence>
<keyword evidence="6" id="KW-1185">Reference proteome</keyword>
<dbReference type="PANTHER" id="PTHR43133:SF51">
    <property type="entry name" value="RNA POLYMERASE SIGMA FACTOR"/>
    <property type="match status" value="1"/>
</dbReference>
<protein>
    <submittedName>
        <fullName evidence="5">Sigma-70 family RNA polymerase sigma factor</fullName>
    </submittedName>
</protein>
<gene>
    <name evidence="5" type="ORF">PN838_00925</name>
</gene>
<dbReference type="RefSeq" id="WP_215963071.1">
    <property type="nucleotide sequence ID" value="NZ_JAQOMS010000002.1"/>
</dbReference>
<keyword evidence="1" id="KW-0805">Transcription regulation</keyword>
<feature type="domain" description="RNA polymerase sigma-70 region 2" evidence="4">
    <location>
        <begin position="11"/>
        <end position="78"/>
    </location>
</feature>
<proteinExistence type="predicted"/>
<dbReference type="InterPro" id="IPR039425">
    <property type="entry name" value="RNA_pol_sigma-70-like"/>
</dbReference>
<accession>A0ABT5FAM3</accession>
<dbReference type="PANTHER" id="PTHR43133">
    <property type="entry name" value="RNA POLYMERASE ECF-TYPE SIGMA FACTO"/>
    <property type="match status" value="1"/>
</dbReference>
<dbReference type="Proteomes" id="UP001528411">
    <property type="component" value="Unassembled WGS sequence"/>
</dbReference>
<sequence>MTKEHQLFTSFIRQYQATLRSYIRGLGVFSHAVDDIAQETFIVAYKELEKFDQSLDFGHWLKGIARNLVRNETRKHARHNRIMNDKLTLFLIDSFEQSYEVTFGEHQEVNALKECINALPLKSKELIGRKYHMEDDTQVIAEQMAMTPTAIRLSLMRIRTKLKQCLDFRLSYEQ</sequence>
<evidence type="ECO:0000256" key="1">
    <source>
        <dbReference type="ARBA" id="ARBA00023015"/>
    </source>
</evidence>
<keyword evidence="3" id="KW-0804">Transcription</keyword>
<organism evidence="5 6">
    <name type="scientific">Psychrosphaera algicola</name>
    <dbReference type="NCBI Taxonomy" id="3023714"/>
    <lineage>
        <taxon>Bacteria</taxon>
        <taxon>Pseudomonadati</taxon>
        <taxon>Pseudomonadota</taxon>
        <taxon>Gammaproteobacteria</taxon>
        <taxon>Alteromonadales</taxon>
        <taxon>Pseudoalteromonadaceae</taxon>
        <taxon>Psychrosphaera</taxon>
    </lineage>
</organism>
<dbReference type="NCBIfam" id="TIGR02989">
    <property type="entry name" value="Sig-70_gvs1"/>
    <property type="match status" value="1"/>
</dbReference>
<dbReference type="InterPro" id="IPR014284">
    <property type="entry name" value="RNA_pol_sigma-70_dom"/>
</dbReference>
<dbReference type="InterPro" id="IPR014331">
    <property type="entry name" value="RNA_pol_sigma70_ECF_RHOBA"/>
</dbReference>
<evidence type="ECO:0000313" key="6">
    <source>
        <dbReference type="Proteomes" id="UP001528411"/>
    </source>
</evidence>